<feature type="compositionally biased region" description="Polar residues" evidence="1">
    <location>
        <begin position="1"/>
        <end position="10"/>
    </location>
</feature>
<organism evidence="3">
    <name type="scientific">Leptosphaeria maculans (strain JN3 / isolate v23.1.3 / race Av1-4-5-6-7-8)</name>
    <name type="common">Blackleg fungus</name>
    <name type="synonym">Phoma lingam</name>
    <dbReference type="NCBI Taxonomy" id="985895"/>
    <lineage>
        <taxon>Eukaryota</taxon>
        <taxon>Fungi</taxon>
        <taxon>Dikarya</taxon>
        <taxon>Ascomycota</taxon>
        <taxon>Pezizomycotina</taxon>
        <taxon>Dothideomycetes</taxon>
        <taxon>Pleosporomycetidae</taxon>
        <taxon>Pleosporales</taxon>
        <taxon>Pleosporineae</taxon>
        <taxon>Leptosphaeriaceae</taxon>
        <taxon>Plenodomus</taxon>
        <taxon>Plenodomus lingam/Leptosphaeria maculans species complex</taxon>
    </lineage>
</organism>
<dbReference type="InParanoid" id="E5A8D8"/>
<dbReference type="Proteomes" id="UP000002668">
    <property type="component" value="Genome"/>
</dbReference>
<keyword evidence="3" id="KW-1185">Reference proteome</keyword>
<dbReference type="HOGENOM" id="CLU_3143401_0_0_1"/>
<evidence type="ECO:0000313" key="2">
    <source>
        <dbReference type="EMBL" id="CBX99883.1"/>
    </source>
</evidence>
<evidence type="ECO:0000313" key="3">
    <source>
        <dbReference type="Proteomes" id="UP000002668"/>
    </source>
</evidence>
<reference evidence="3" key="1">
    <citation type="journal article" date="2011" name="Nat. Commun.">
        <title>Effector diversification within compartments of the Leptosphaeria maculans genome affected by Repeat-Induced Point mutations.</title>
        <authorList>
            <person name="Rouxel T."/>
            <person name="Grandaubert J."/>
            <person name="Hane J.K."/>
            <person name="Hoede C."/>
            <person name="van de Wouw A.P."/>
            <person name="Couloux A."/>
            <person name="Dominguez V."/>
            <person name="Anthouard V."/>
            <person name="Bally P."/>
            <person name="Bourras S."/>
            <person name="Cozijnsen A.J."/>
            <person name="Ciuffetti L.M."/>
            <person name="Degrave A."/>
            <person name="Dilmaghani A."/>
            <person name="Duret L."/>
            <person name="Fudal I."/>
            <person name="Goodwin S.B."/>
            <person name="Gout L."/>
            <person name="Glaser N."/>
            <person name="Linglin J."/>
            <person name="Kema G.H.J."/>
            <person name="Lapalu N."/>
            <person name="Lawrence C.B."/>
            <person name="May K."/>
            <person name="Meyer M."/>
            <person name="Ollivier B."/>
            <person name="Poulain J."/>
            <person name="Schoch C.L."/>
            <person name="Simon A."/>
            <person name="Spatafora J.W."/>
            <person name="Stachowiak A."/>
            <person name="Turgeon B.G."/>
            <person name="Tyler B.M."/>
            <person name="Vincent D."/>
            <person name="Weissenbach J."/>
            <person name="Amselem J."/>
            <person name="Quesneville H."/>
            <person name="Oliver R.P."/>
            <person name="Wincker P."/>
            <person name="Balesdent M.-H."/>
            <person name="Howlett B.J."/>
        </authorList>
    </citation>
    <scope>NUCLEOTIDE SEQUENCE [LARGE SCALE GENOMIC DNA]</scope>
    <source>
        <strain evidence="3">JN3 / isolate v23.1.3 / race Av1-4-5-6-7-8</strain>
    </source>
</reference>
<evidence type="ECO:0000256" key="1">
    <source>
        <dbReference type="SAM" id="MobiDB-lite"/>
    </source>
</evidence>
<name>E5A8D8_LEPMJ</name>
<gene>
    <name evidence="2" type="ORF">LEMA_uP074720.1</name>
</gene>
<feature type="region of interest" description="Disordered" evidence="1">
    <location>
        <begin position="1"/>
        <end position="49"/>
    </location>
</feature>
<protein>
    <submittedName>
        <fullName evidence="2">Predicted protein</fullName>
    </submittedName>
</protein>
<proteinExistence type="predicted"/>
<dbReference type="VEuPathDB" id="FungiDB:LEMA_uP074720.1"/>
<dbReference type="EMBL" id="FP929137">
    <property type="protein sequence ID" value="CBX99883.1"/>
    <property type="molecule type" value="Genomic_DNA"/>
</dbReference>
<accession>E5A8D8</accession>
<sequence>MPFTSSTTHPSHARIVPTPASADTPRQTYQKKKQLWKSKGQDLPRSVVP</sequence>
<dbReference type="AlphaFoldDB" id="E5A8D8"/>